<dbReference type="EMBL" id="LJYF01000009">
    <property type="protein sequence ID" value="KRP99849.1"/>
    <property type="molecule type" value="Genomic_DNA"/>
</dbReference>
<accession>A0A0R3CPZ7</accession>
<keyword evidence="7" id="KW-1185">Reference proteome</keyword>
<organism evidence="2 5">
    <name type="scientific">Bradyrhizobium yuanmingense</name>
    <dbReference type="NCBI Taxonomy" id="108015"/>
    <lineage>
        <taxon>Bacteria</taxon>
        <taxon>Pseudomonadati</taxon>
        <taxon>Pseudomonadota</taxon>
        <taxon>Alphaproteobacteria</taxon>
        <taxon>Hyphomicrobiales</taxon>
        <taxon>Nitrobacteraceae</taxon>
        <taxon>Bradyrhizobium</taxon>
    </lineage>
</organism>
<dbReference type="PANTHER" id="PTHR42815">
    <property type="entry name" value="FAD-BINDING, PUTATIVE (AFU_ORTHOLOGUE AFUA_6G07600)-RELATED"/>
    <property type="match status" value="1"/>
</dbReference>
<dbReference type="Pfam" id="PF01243">
    <property type="entry name" value="PNPOx_N"/>
    <property type="match status" value="1"/>
</dbReference>
<feature type="domain" description="Pyridoxamine 5'-phosphate oxidase N-terminal" evidence="1">
    <location>
        <begin position="40"/>
        <end position="140"/>
    </location>
</feature>
<proteinExistence type="predicted"/>
<evidence type="ECO:0000313" key="6">
    <source>
        <dbReference type="Proteomes" id="UP000183174"/>
    </source>
</evidence>
<evidence type="ECO:0000313" key="3">
    <source>
        <dbReference type="EMBL" id="MEY9473419.1"/>
    </source>
</evidence>
<dbReference type="AlphaFoldDB" id="A0A0R3CPZ7"/>
<dbReference type="STRING" id="108015.GA0061099_1010216"/>
<reference evidence="4 6" key="2">
    <citation type="submission" date="2016-08" db="EMBL/GenBank/DDBJ databases">
        <authorList>
            <person name="Seilhamer J.J."/>
        </authorList>
    </citation>
    <scope>NUCLEOTIDE SEQUENCE [LARGE SCALE GENOMIC DNA]</scope>
    <source>
        <strain evidence="4 6">CCBAU 10071</strain>
    </source>
</reference>
<evidence type="ECO:0000313" key="4">
    <source>
        <dbReference type="EMBL" id="SCB48837.1"/>
    </source>
</evidence>
<gene>
    <name evidence="3" type="ORF">ABH992_005818</name>
    <name evidence="2" type="ORF">AOQ72_11795</name>
    <name evidence="4" type="ORF">GA0061099_1010216</name>
</gene>
<dbReference type="Proteomes" id="UP000183174">
    <property type="component" value="Unassembled WGS sequence"/>
</dbReference>
<dbReference type="EMBL" id="FMAE01000010">
    <property type="protein sequence ID" value="SCB48837.1"/>
    <property type="molecule type" value="Genomic_DNA"/>
</dbReference>
<dbReference type="Proteomes" id="UP000051380">
    <property type="component" value="Unassembled WGS sequence"/>
</dbReference>
<sequence>MGSQGAGGKPPVKTQEDLRAHFGQLSPLAEKKVLSHLDRFCRDFIALSPFLVLATSDGNGHADASPRGDAPGFVAVLDDKTLLIPDRRGNNRVDTFGNIIASPGIGLIFLVPGINETLRVNGRAEISQDAELLTPLAVQNVVPIIGLKIHVEETYFHCGKALMRSKLWNPAAQVERNSFPTLGRIIAEQTVAIAVEEAEKTMEEGYRTRLY</sequence>
<name>A0A0R3CPZ7_9BRAD</name>
<protein>
    <submittedName>
        <fullName evidence="3">PPOX class probable FMN-dependent enzyme</fullName>
    </submittedName>
    <submittedName>
        <fullName evidence="2">Pyridoxamine 5'-phosphate oxidase</fullName>
    </submittedName>
</protein>
<reference evidence="2 5" key="1">
    <citation type="submission" date="2015-09" db="EMBL/GenBank/DDBJ databases">
        <title>Draft Genome Sequence of the Strain BR 3267 (Bradyrhizobium yuanmingense) recommended as inoculant for cowpea in Brazil.</title>
        <authorList>
            <person name="Simoes-Araujo J.L."/>
            <person name="Zilli J.E."/>
        </authorList>
    </citation>
    <scope>NUCLEOTIDE SEQUENCE [LARGE SCALE GENOMIC DNA]</scope>
    <source>
        <strain evidence="2 5">BR3267</strain>
    </source>
</reference>
<dbReference type="InterPro" id="IPR012349">
    <property type="entry name" value="Split_barrel_FMN-bd"/>
</dbReference>
<dbReference type="PANTHER" id="PTHR42815:SF2">
    <property type="entry name" value="FAD-BINDING, PUTATIVE (AFU_ORTHOLOGUE AFUA_6G07600)-RELATED"/>
    <property type="match status" value="1"/>
</dbReference>
<evidence type="ECO:0000313" key="2">
    <source>
        <dbReference type="EMBL" id="KRP99849.1"/>
    </source>
</evidence>
<evidence type="ECO:0000259" key="1">
    <source>
        <dbReference type="Pfam" id="PF01243"/>
    </source>
</evidence>
<dbReference type="Proteomes" id="UP001565474">
    <property type="component" value="Unassembled WGS sequence"/>
</dbReference>
<dbReference type="RefSeq" id="WP_036029306.1">
    <property type="nucleotide sequence ID" value="NZ_FMAE01000010.1"/>
</dbReference>
<dbReference type="OrthoDB" id="9790331at2"/>
<dbReference type="Gene3D" id="2.30.110.10">
    <property type="entry name" value="Electron Transport, Fmn-binding Protein, Chain A"/>
    <property type="match status" value="1"/>
</dbReference>
<reference evidence="3 7" key="3">
    <citation type="submission" date="2024-07" db="EMBL/GenBank/DDBJ databases">
        <title>Genomic Encyclopedia of Type Strains, Phase V (KMG-V): Genome sequencing to study the core and pangenomes of soil and plant-associated prokaryotes.</title>
        <authorList>
            <person name="Whitman W."/>
        </authorList>
    </citation>
    <scope>NUCLEOTIDE SEQUENCE [LARGE SCALE GENOMIC DNA]</scope>
    <source>
        <strain evidence="3 7">USDA 222</strain>
    </source>
</reference>
<dbReference type="InterPro" id="IPR024029">
    <property type="entry name" value="Pyridox_Oxase_FMN-dep"/>
</dbReference>
<evidence type="ECO:0000313" key="7">
    <source>
        <dbReference type="Proteomes" id="UP001565474"/>
    </source>
</evidence>
<dbReference type="NCBIfam" id="TIGR04025">
    <property type="entry name" value="PPOX_FMN_DR2398"/>
    <property type="match status" value="1"/>
</dbReference>
<dbReference type="InterPro" id="IPR011576">
    <property type="entry name" value="Pyridox_Oxase_N"/>
</dbReference>
<dbReference type="EMBL" id="JBGBZN010000002">
    <property type="protein sequence ID" value="MEY9473419.1"/>
    <property type="molecule type" value="Genomic_DNA"/>
</dbReference>
<dbReference type="SUPFAM" id="SSF50475">
    <property type="entry name" value="FMN-binding split barrel"/>
    <property type="match status" value="1"/>
</dbReference>
<evidence type="ECO:0000313" key="5">
    <source>
        <dbReference type="Proteomes" id="UP000051380"/>
    </source>
</evidence>